<dbReference type="InterPro" id="IPR043502">
    <property type="entry name" value="DNA/RNA_pol_sf"/>
</dbReference>
<dbReference type="AlphaFoldDB" id="A0A5B6WHG2"/>
<keyword evidence="1" id="KW-0548">Nucleotidyltransferase</keyword>
<name>A0A5B6WHG2_9ROSI</name>
<proteinExistence type="predicted"/>
<dbReference type="InterPro" id="IPR043128">
    <property type="entry name" value="Rev_trsase/Diguanyl_cyclase"/>
</dbReference>
<protein>
    <submittedName>
        <fullName evidence="1">RNA-directed DNA polymerase-like protein</fullName>
    </submittedName>
</protein>
<keyword evidence="1" id="KW-0808">Transferase</keyword>
<organism evidence="1 2">
    <name type="scientific">Gossypium australe</name>
    <dbReference type="NCBI Taxonomy" id="47621"/>
    <lineage>
        <taxon>Eukaryota</taxon>
        <taxon>Viridiplantae</taxon>
        <taxon>Streptophyta</taxon>
        <taxon>Embryophyta</taxon>
        <taxon>Tracheophyta</taxon>
        <taxon>Spermatophyta</taxon>
        <taxon>Magnoliopsida</taxon>
        <taxon>eudicotyledons</taxon>
        <taxon>Gunneridae</taxon>
        <taxon>Pentapetalae</taxon>
        <taxon>rosids</taxon>
        <taxon>malvids</taxon>
        <taxon>Malvales</taxon>
        <taxon>Malvaceae</taxon>
        <taxon>Malvoideae</taxon>
        <taxon>Gossypium</taxon>
    </lineage>
</organism>
<gene>
    <name evidence="1" type="ORF">EPI10_021083</name>
</gene>
<dbReference type="PANTHER" id="PTHR24559">
    <property type="entry name" value="TRANSPOSON TY3-I GAG-POL POLYPROTEIN"/>
    <property type="match status" value="1"/>
</dbReference>
<dbReference type="Proteomes" id="UP000325315">
    <property type="component" value="Unassembled WGS sequence"/>
</dbReference>
<dbReference type="GO" id="GO:0003964">
    <property type="term" value="F:RNA-directed DNA polymerase activity"/>
    <property type="evidence" value="ECO:0007669"/>
    <property type="project" value="UniProtKB-KW"/>
</dbReference>
<keyword evidence="2" id="KW-1185">Reference proteome</keyword>
<dbReference type="EMBL" id="SMMG02000003">
    <property type="protein sequence ID" value="KAA3480666.1"/>
    <property type="molecule type" value="Genomic_DNA"/>
</dbReference>
<dbReference type="SUPFAM" id="SSF56672">
    <property type="entry name" value="DNA/RNA polymerases"/>
    <property type="match status" value="1"/>
</dbReference>
<sequence>MEKLIQEMLQANIIKDNCNPFFNCHGEEKNDSWRLYVDYRQLNQHTIKGKLPIHVIEKLLDELGHAFYFSKLDLQFGYHQIKIWNKDIHKTTFRTHEGHYEFLVLTNAPNFQELMNVDVKPLLRKEVLTLSREYQSYAKKTKRSSDTTKIEYLGHIISKRSVAMDATKIEGVLTSQKVAFLFDYEEILD</sequence>
<dbReference type="OrthoDB" id="2013610at2759"/>
<keyword evidence="1" id="KW-0695">RNA-directed DNA polymerase</keyword>
<dbReference type="CDD" id="cd01647">
    <property type="entry name" value="RT_LTR"/>
    <property type="match status" value="1"/>
</dbReference>
<accession>A0A5B6WHG2</accession>
<dbReference type="PANTHER" id="PTHR24559:SF450">
    <property type="entry name" value="RNA-DIRECTED DNA POLYMERASE HOMOLOG"/>
    <property type="match status" value="1"/>
</dbReference>
<evidence type="ECO:0000313" key="1">
    <source>
        <dbReference type="EMBL" id="KAA3480666.1"/>
    </source>
</evidence>
<comment type="caution">
    <text evidence="1">The sequence shown here is derived from an EMBL/GenBank/DDBJ whole genome shotgun (WGS) entry which is preliminary data.</text>
</comment>
<dbReference type="Gene3D" id="3.10.10.10">
    <property type="entry name" value="HIV Type 1 Reverse Transcriptase, subunit A, domain 1"/>
    <property type="match status" value="1"/>
</dbReference>
<dbReference type="Gene3D" id="3.30.70.270">
    <property type="match status" value="1"/>
</dbReference>
<evidence type="ECO:0000313" key="2">
    <source>
        <dbReference type="Proteomes" id="UP000325315"/>
    </source>
</evidence>
<reference evidence="2" key="1">
    <citation type="journal article" date="2019" name="Plant Biotechnol. J.">
        <title>Genome sequencing of the Australian wild diploid species Gossypium australe highlights disease resistance and delayed gland morphogenesis.</title>
        <authorList>
            <person name="Cai Y."/>
            <person name="Cai X."/>
            <person name="Wang Q."/>
            <person name="Wang P."/>
            <person name="Zhang Y."/>
            <person name="Cai C."/>
            <person name="Xu Y."/>
            <person name="Wang K."/>
            <person name="Zhou Z."/>
            <person name="Wang C."/>
            <person name="Geng S."/>
            <person name="Li B."/>
            <person name="Dong Q."/>
            <person name="Hou Y."/>
            <person name="Wang H."/>
            <person name="Ai P."/>
            <person name="Liu Z."/>
            <person name="Yi F."/>
            <person name="Sun M."/>
            <person name="An G."/>
            <person name="Cheng J."/>
            <person name="Zhang Y."/>
            <person name="Shi Q."/>
            <person name="Xie Y."/>
            <person name="Shi X."/>
            <person name="Chang Y."/>
            <person name="Huang F."/>
            <person name="Chen Y."/>
            <person name="Hong S."/>
            <person name="Mi L."/>
            <person name="Sun Q."/>
            <person name="Zhang L."/>
            <person name="Zhou B."/>
            <person name="Peng R."/>
            <person name="Zhang X."/>
            <person name="Liu F."/>
        </authorList>
    </citation>
    <scope>NUCLEOTIDE SEQUENCE [LARGE SCALE GENOMIC DNA]</scope>
    <source>
        <strain evidence="2">cv. PA1801</strain>
    </source>
</reference>
<dbReference type="InterPro" id="IPR053134">
    <property type="entry name" value="RNA-dir_DNA_polymerase"/>
</dbReference>